<dbReference type="Proteomes" id="UP000502433">
    <property type="component" value="Chromosome"/>
</dbReference>
<accession>A0A6H2C736</accession>
<sequence>MNFPAKITKVISPATVFVPMHWSRLWVDDAEANTLTYSEAFHNSVQAGLTAYAVPLLPISVESTFKNYQFQSSQW</sequence>
<dbReference type="InterPro" id="IPR009010">
    <property type="entry name" value="Asp_de-COase-like_dom_sf"/>
</dbReference>
<dbReference type="RefSeq" id="WP_168697505.1">
    <property type="nucleotide sequence ID" value="NZ_CP051206.1"/>
</dbReference>
<dbReference type="AlphaFoldDB" id="A0A6H2C736"/>
<dbReference type="SUPFAM" id="SSF50692">
    <property type="entry name" value="ADC-like"/>
    <property type="match status" value="1"/>
</dbReference>
<reference evidence="1 2" key="2">
    <citation type="submission" date="2020-04" db="EMBL/GenBank/DDBJ databases">
        <authorList>
            <person name="Fomenkov A."/>
            <person name="Anton B.P."/>
            <person name="Roberts R.J."/>
        </authorList>
    </citation>
    <scope>NUCLEOTIDE SEQUENCE [LARGE SCALE GENOMIC DNA]</scope>
    <source>
        <strain evidence="1 2">CCAP 1403/13f</strain>
    </source>
</reference>
<name>A0A6H2C736_DOLFA</name>
<dbReference type="EMBL" id="CP051206">
    <property type="protein sequence ID" value="QJB47141.1"/>
    <property type="molecule type" value="Genomic_DNA"/>
</dbReference>
<protein>
    <submittedName>
        <fullName evidence="1">Uncharacterized protein</fullName>
    </submittedName>
</protein>
<proteinExistence type="predicted"/>
<evidence type="ECO:0000313" key="2">
    <source>
        <dbReference type="Proteomes" id="UP000502433"/>
    </source>
</evidence>
<dbReference type="KEGG" id="dfs:HGD76_19355"/>
<organism evidence="1 2">
    <name type="scientific">Dolichospermum flos-aquae CCAP 1403/13F</name>
    <dbReference type="NCBI Taxonomy" id="315271"/>
    <lineage>
        <taxon>Bacteria</taxon>
        <taxon>Bacillati</taxon>
        <taxon>Cyanobacteriota</taxon>
        <taxon>Cyanophyceae</taxon>
        <taxon>Nostocales</taxon>
        <taxon>Aphanizomenonaceae</taxon>
        <taxon>Dolichospermum</taxon>
    </lineage>
</organism>
<reference evidence="1 2" key="1">
    <citation type="submission" date="2020-04" db="EMBL/GenBank/DDBJ databases">
        <title>Genome-Wide Identification of 5-Methylcytosine Sites in Bacterial Genomes By High-Throughput Sequencing of MspJI Restriction Fragments.</title>
        <authorList>
            <person name="Wu V."/>
        </authorList>
    </citation>
    <scope>NUCLEOTIDE SEQUENCE [LARGE SCALE GENOMIC DNA]</scope>
    <source>
        <strain evidence="1 2">CCAP 1403/13f</strain>
    </source>
</reference>
<gene>
    <name evidence="1" type="ORF">HGD76_19355</name>
</gene>
<evidence type="ECO:0000313" key="1">
    <source>
        <dbReference type="EMBL" id="QJB47141.1"/>
    </source>
</evidence>